<dbReference type="KEGG" id="eri:EEI45_00515"/>
<dbReference type="GO" id="GO:0032259">
    <property type="term" value="P:methylation"/>
    <property type="evidence" value="ECO:0007669"/>
    <property type="project" value="UniProtKB-KW"/>
</dbReference>
<sequence length="194" mass="21670">MSHYFTDNSNLNKNRRDIPFRFLDISFSVISDDGVFSKDGLDRGTEALLKVCVNHPLKGKVADLGCGIGVVGVILSHFFSDIEMTGVDINPRSVELANINYEKYNVNGINKIQDGLDGVYDFVISNPPIRVGKEKMYSLFDNAYDVLTKDGMFIFVIRKSHGAKSAQAKCEALFGNCTLLKKEKGYYIYCASKR</sequence>
<dbReference type="AlphaFoldDB" id="A0A3S8RKY2"/>
<dbReference type="PANTHER" id="PTHR47816:SF4">
    <property type="entry name" value="RIBOSOMAL RNA SMALL SUBUNIT METHYLTRANSFERASE C"/>
    <property type="match status" value="1"/>
</dbReference>
<name>A0A3S8RKY2_9FIRM</name>
<dbReference type="SUPFAM" id="SSF53335">
    <property type="entry name" value="S-adenosyl-L-methionine-dependent methyltransferases"/>
    <property type="match status" value="1"/>
</dbReference>
<dbReference type="Gene3D" id="3.40.50.150">
    <property type="entry name" value="Vaccinia Virus protein VP39"/>
    <property type="match status" value="1"/>
</dbReference>
<dbReference type="CDD" id="cd02440">
    <property type="entry name" value="AdoMet_MTases"/>
    <property type="match status" value="1"/>
</dbReference>
<reference evidence="4 5" key="1">
    <citation type="journal article" date="2020" name="Int. J. Syst. Evol. Microbiol.">
        <title>Description of Erysipelothrix piscisicarius sp. nov., an emergent fish pathogen, and assessment of virulence using a tiger barb (Puntigrus tetrazona) infection model.</title>
        <authorList>
            <person name="Pomaranski E.K."/>
            <person name="Griffin M.J."/>
            <person name="Camus A.C."/>
            <person name="Armwood A.R."/>
            <person name="Shelley J."/>
            <person name="Waldbieser G.C."/>
            <person name="LaFrentz B.R."/>
            <person name="Garcia J.C."/>
            <person name="Yanong R."/>
            <person name="Soto E."/>
        </authorList>
    </citation>
    <scope>NUCLEOTIDE SEQUENCE [LARGE SCALE GENOMIC DNA]</scope>
    <source>
        <strain evidence="4 5">15TAL0474</strain>
    </source>
</reference>
<proteinExistence type="predicted"/>
<dbReference type="PANTHER" id="PTHR47816">
    <property type="entry name" value="RIBOSOMAL RNA SMALL SUBUNIT METHYLTRANSFERASE C"/>
    <property type="match status" value="1"/>
</dbReference>
<gene>
    <name evidence="4" type="ORF">EEI45_00515</name>
</gene>
<dbReference type="InterPro" id="IPR046977">
    <property type="entry name" value="RsmC/RlmG"/>
</dbReference>
<accession>A0A3S8RKY2</accession>
<evidence type="ECO:0000313" key="5">
    <source>
        <dbReference type="Proteomes" id="UP000278804"/>
    </source>
</evidence>
<dbReference type="Pfam" id="PF05175">
    <property type="entry name" value="MTS"/>
    <property type="match status" value="1"/>
</dbReference>
<evidence type="ECO:0000256" key="1">
    <source>
        <dbReference type="ARBA" id="ARBA00022603"/>
    </source>
</evidence>
<evidence type="ECO:0000259" key="3">
    <source>
        <dbReference type="Pfam" id="PF05175"/>
    </source>
</evidence>
<dbReference type="Proteomes" id="UP000278804">
    <property type="component" value="Chromosome"/>
</dbReference>
<dbReference type="EMBL" id="CP034234">
    <property type="protein sequence ID" value="AZK43493.1"/>
    <property type="molecule type" value="Genomic_DNA"/>
</dbReference>
<organism evidence="4 5">
    <name type="scientific">Erysipelothrix piscisicarius</name>
    <dbReference type="NCBI Taxonomy" id="2485784"/>
    <lineage>
        <taxon>Bacteria</taxon>
        <taxon>Bacillati</taxon>
        <taxon>Bacillota</taxon>
        <taxon>Erysipelotrichia</taxon>
        <taxon>Erysipelotrichales</taxon>
        <taxon>Erysipelotrichaceae</taxon>
        <taxon>Erysipelothrix</taxon>
    </lineage>
</organism>
<protein>
    <submittedName>
        <fullName evidence="4">Class I SAM-dependent methyltransferase</fullName>
    </submittedName>
</protein>
<dbReference type="InterPro" id="IPR029063">
    <property type="entry name" value="SAM-dependent_MTases_sf"/>
</dbReference>
<dbReference type="InterPro" id="IPR007848">
    <property type="entry name" value="Small_mtfrase_dom"/>
</dbReference>
<evidence type="ECO:0000313" key="4">
    <source>
        <dbReference type="EMBL" id="AZK43493.1"/>
    </source>
</evidence>
<keyword evidence="2 4" id="KW-0808">Transferase</keyword>
<dbReference type="GO" id="GO:0008757">
    <property type="term" value="F:S-adenosylmethionine-dependent methyltransferase activity"/>
    <property type="evidence" value="ECO:0007669"/>
    <property type="project" value="InterPro"/>
</dbReference>
<keyword evidence="1 4" id="KW-0489">Methyltransferase</keyword>
<feature type="domain" description="Methyltransferase small" evidence="3">
    <location>
        <begin position="28"/>
        <end position="189"/>
    </location>
</feature>
<dbReference type="RefSeq" id="WP_125163717.1">
    <property type="nucleotide sequence ID" value="NZ_CP034234.1"/>
</dbReference>
<evidence type="ECO:0000256" key="2">
    <source>
        <dbReference type="ARBA" id="ARBA00022679"/>
    </source>
</evidence>
<keyword evidence="5" id="KW-1185">Reference proteome</keyword>